<name>A0A0F9DAW0_9ZZZZ</name>
<dbReference type="EMBL" id="LAZR01032449">
    <property type="protein sequence ID" value="KKL50851.1"/>
    <property type="molecule type" value="Genomic_DNA"/>
</dbReference>
<comment type="caution">
    <text evidence="1">The sequence shown here is derived from an EMBL/GenBank/DDBJ whole genome shotgun (WGS) entry which is preliminary data.</text>
</comment>
<protein>
    <submittedName>
        <fullName evidence="1">Uncharacterized protein</fullName>
    </submittedName>
</protein>
<dbReference type="AlphaFoldDB" id="A0A0F9DAW0"/>
<accession>A0A0F9DAW0</accession>
<sequence>MSGAYVAKPDVVPADDRPPGWDINWPWPGPFPPGFDWRDYEWPGLPGGGKPSDDETPRILVQPISGLTTRESDNGNFVGTNNSLIYINLTVTPTKGAISVPVTSRDISEGTVGNFGITLEFTEDNFDKPQAADLRGIMDDIEDGDVEYTIKVGPSTSNNVEYNDLFGSDVSVTNIETVWELRVFVQLSTSTSISVPLEHPTGYSRASGWFEVEAPKGTAKSETLDDNYYHPDDAYHTITNTITGQPETFEVFSEAFALATTGRDRVTFDITYRVTASTQNGQFPFGGDWYNTAKSTMVIYMELLRDGVVQSTDTDTITAEVNEPEDGSALGLGLDITSGEAHFLTDEGF</sequence>
<organism evidence="1">
    <name type="scientific">marine sediment metagenome</name>
    <dbReference type="NCBI Taxonomy" id="412755"/>
    <lineage>
        <taxon>unclassified sequences</taxon>
        <taxon>metagenomes</taxon>
        <taxon>ecological metagenomes</taxon>
    </lineage>
</organism>
<gene>
    <name evidence="1" type="ORF">LCGC14_2301360</name>
</gene>
<reference evidence="1" key="1">
    <citation type="journal article" date="2015" name="Nature">
        <title>Complex archaea that bridge the gap between prokaryotes and eukaryotes.</title>
        <authorList>
            <person name="Spang A."/>
            <person name="Saw J.H."/>
            <person name="Jorgensen S.L."/>
            <person name="Zaremba-Niedzwiedzka K."/>
            <person name="Martijn J."/>
            <person name="Lind A.E."/>
            <person name="van Eijk R."/>
            <person name="Schleper C."/>
            <person name="Guy L."/>
            <person name="Ettema T.J."/>
        </authorList>
    </citation>
    <scope>NUCLEOTIDE SEQUENCE</scope>
</reference>
<evidence type="ECO:0000313" key="1">
    <source>
        <dbReference type="EMBL" id="KKL50851.1"/>
    </source>
</evidence>
<proteinExistence type="predicted"/>